<dbReference type="EMBL" id="RKLX01000014">
    <property type="protein sequence ID" value="TGD18280.1"/>
    <property type="molecule type" value="Genomic_DNA"/>
</dbReference>
<name>A0A4Z0J6T6_9LACO</name>
<reference evidence="1 2" key="1">
    <citation type="submission" date="2018-10" db="EMBL/GenBank/DDBJ databases">
        <title>Lactobacillus sp. R7 and Lactobacillus sp. R19 isolated from fermented mustard green product of Taiwan.</title>
        <authorList>
            <person name="Lin S.-T."/>
        </authorList>
    </citation>
    <scope>NUCLEOTIDE SEQUENCE [LARGE SCALE GENOMIC DNA]</scope>
    <source>
        <strain evidence="1 2">BCRC 81129</strain>
    </source>
</reference>
<accession>A0A4Z0J6T6</accession>
<keyword evidence="2" id="KW-1185">Reference proteome</keyword>
<dbReference type="AlphaFoldDB" id="A0A4Z0J6T6"/>
<dbReference type="Pfam" id="PF11392">
    <property type="entry name" value="AllH"/>
    <property type="match status" value="1"/>
</dbReference>
<proteinExistence type="predicted"/>
<dbReference type="InterPro" id="IPR021530">
    <property type="entry name" value="AllH-like"/>
</dbReference>
<evidence type="ECO:0000313" key="2">
    <source>
        <dbReference type="Proteomes" id="UP000297348"/>
    </source>
</evidence>
<organism evidence="1 2">
    <name type="scientific">Levilactobacillus suantsaiihabitans</name>
    <dbReference type="NCBI Taxonomy" id="2487722"/>
    <lineage>
        <taxon>Bacteria</taxon>
        <taxon>Bacillati</taxon>
        <taxon>Bacillota</taxon>
        <taxon>Bacilli</taxon>
        <taxon>Lactobacillales</taxon>
        <taxon>Lactobacillaceae</taxon>
        <taxon>Levilactobacillus</taxon>
    </lineage>
</organism>
<dbReference type="OrthoDB" id="4933449at2"/>
<protein>
    <submittedName>
        <fullName evidence="1">DUF2877 domain-containing protein</fullName>
    </submittedName>
</protein>
<gene>
    <name evidence="1" type="ORF">EGT51_08935</name>
</gene>
<dbReference type="RefSeq" id="WP_135368349.1">
    <property type="nucleotide sequence ID" value="NZ_RKLX01000014.1"/>
</dbReference>
<dbReference type="Proteomes" id="UP000297348">
    <property type="component" value="Unassembled WGS sequence"/>
</dbReference>
<evidence type="ECO:0000313" key="1">
    <source>
        <dbReference type="EMBL" id="TGD18280.1"/>
    </source>
</evidence>
<comment type="caution">
    <text evidence="1">The sequence shown here is derived from an EMBL/GenBank/DDBJ whole genome shotgun (WGS) entry which is preliminary data.</text>
</comment>
<sequence length="277" mass="30007">MTDNDLANGERSSWLSLYLFNHDCGRVTGLFKHSLNIQFSGILFHLGRKTETLSCLGITLPDDQVMSILRQVSVDDQARFINGTIYLYTQMTVLAVPVMTLKEVNLTVPTNLSPTLLPAALAKFQQIPFQEKWGLANMEQASRLSNQLLSANLAADIQAVAGHLVGRGRGLTPSGDDIMVGFTTALTAFQDPRAALWRETLATLAKQNVTTSVSVAYLRAASERVASQKLIHLIAALKQGSTTDILAAIQSVENFGHTSGIDTLFGFATGLTARLSE</sequence>